<dbReference type="EMBL" id="JBHUFV010000008">
    <property type="protein sequence ID" value="MFD1931139.1"/>
    <property type="molecule type" value="Genomic_DNA"/>
</dbReference>
<gene>
    <name evidence="1" type="ORF">ACFSKW_06560</name>
</gene>
<accession>A0ABW4SRX1</accession>
<keyword evidence="2" id="KW-1185">Reference proteome</keyword>
<organism evidence="1 2">
    <name type="scientific">Nonomuraea mangrovi</name>
    <dbReference type="NCBI Taxonomy" id="2316207"/>
    <lineage>
        <taxon>Bacteria</taxon>
        <taxon>Bacillati</taxon>
        <taxon>Actinomycetota</taxon>
        <taxon>Actinomycetes</taxon>
        <taxon>Streptosporangiales</taxon>
        <taxon>Streptosporangiaceae</taxon>
        <taxon>Nonomuraea</taxon>
    </lineage>
</organism>
<reference evidence="2" key="1">
    <citation type="journal article" date="2019" name="Int. J. Syst. Evol. Microbiol.">
        <title>The Global Catalogue of Microorganisms (GCM) 10K type strain sequencing project: providing services to taxonomists for standard genome sequencing and annotation.</title>
        <authorList>
            <consortium name="The Broad Institute Genomics Platform"/>
            <consortium name="The Broad Institute Genome Sequencing Center for Infectious Disease"/>
            <person name="Wu L."/>
            <person name="Ma J."/>
        </authorList>
    </citation>
    <scope>NUCLEOTIDE SEQUENCE [LARGE SCALE GENOMIC DNA]</scope>
    <source>
        <strain evidence="2">ICMP 6774ER</strain>
    </source>
</reference>
<dbReference type="Proteomes" id="UP001597368">
    <property type="component" value="Unassembled WGS sequence"/>
</dbReference>
<protein>
    <recommendedName>
        <fullName evidence="3">Squamosa promoter-binding protein 15</fullName>
    </recommendedName>
</protein>
<name>A0ABW4SRX1_9ACTN</name>
<comment type="caution">
    <text evidence="1">The sequence shown here is derived from an EMBL/GenBank/DDBJ whole genome shotgun (WGS) entry which is preliminary data.</text>
</comment>
<dbReference type="RefSeq" id="WP_379570218.1">
    <property type="nucleotide sequence ID" value="NZ_JBHUFV010000008.1"/>
</dbReference>
<evidence type="ECO:0000313" key="2">
    <source>
        <dbReference type="Proteomes" id="UP001597368"/>
    </source>
</evidence>
<evidence type="ECO:0008006" key="3">
    <source>
        <dbReference type="Google" id="ProtNLM"/>
    </source>
</evidence>
<proteinExistence type="predicted"/>
<sequence>MSWVANVMVSVHPDDRPNVAALSEWLRTEAPLRGDPPRQGCGFLREATGQNTAWGGGKYPECDVWAGALNHADLNAVLDHIAQMPWRCPNALQFFVMDQEDWFFRVWMLRDGELRQYAPVKPDEDDLDFYAN</sequence>
<evidence type="ECO:0000313" key="1">
    <source>
        <dbReference type="EMBL" id="MFD1931139.1"/>
    </source>
</evidence>